<evidence type="ECO:0000256" key="7">
    <source>
        <dbReference type="ARBA" id="ARBA00022737"/>
    </source>
</evidence>
<proteinExistence type="predicted"/>
<name>A0ABD5S363_9EURY</name>
<reference evidence="11 12" key="1">
    <citation type="journal article" date="2019" name="Int. J. Syst. Evol. Microbiol.">
        <title>The Global Catalogue of Microorganisms (GCM) 10K type strain sequencing project: providing services to taxonomists for standard genome sequencing and annotation.</title>
        <authorList>
            <consortium name="The Broad Institute Genomics Platform"/>
            <consortium name="The Broad Institute Genome Sequencing Center for Infectious Disease"/>
            <person name="Wu L."/>
            <person name="Ma J."/>
        </authorList>
    </citation>
    <scope>NUCLEOTIDE SEQUENCE [LARGE SCALE GENOMIC DNA]</scope>
    <source>
        <strain evidence="11 12">NBRC 111368</strain>
    </source>
</reference>
<organism evidence="11 12">
    <name type="scientific">Halobium palmae</name>
    <dbReference type="NCBI Taxonomy" id="1776492"/>
    <lineage>
        <taxon>Archaea</taxon>
        <taxon>Methanobacteriati</taxon>
        <taxon>Methanobacteriota</taxon>
        <taxon>Stenosarchaea group</taxon>
        <taxon>Halobacteria</taxon>
        <taxon>Halobacteriales</taxon>
        <taxon>Haloferacaceae</taxon>
        <taxon>Halobium</taxon>
    </lineage>
</organism>
<evidence type="ECO:0000256" key="6">
    <source>
        <dbReference type="ARBA" id="ARBA00022679"/>
    </source>
</evidence>
<evidence type="ECO:0000313" key="12">
    <source>
        <dbReference type="Proteomes" id="UP001596328"/>
    </source>
</evidence>
<dbReference type="InterPro" id="IPR053376">
    <property type="entry name" value="Serine_acetyltransferase"/>
</dbReference>
<dbReference type="PANTHER" id="PTHR42811">
    <property type="entry name" value="SERINE ACETYLTRANSFERASE"/>
    <property type="match status" value="1"/>
</dbReference>
<dbReference type="GO" id="GO:0016746">
    <property type="term" value="F:acyltransferase activity"/>
    <property type="evidence" value="ECO:0007669"/>
    <property type="project" value="UniProtKB-KW"/>
</dbReference>
<dbReference type="InterPro" id="IPR005881">
    <property type="entry name" value="Ser_O-AcTrfase"/>
</dbReference>
<evidence type="ECO:0000256" key="2">
    <source>
        <dbReference type="ARBA" id="ARBA00004876"/>
    </source>
</evidence>
<evidence type="ECO:0000313" key="11">
    <source>
        <dbReference type="EMBL" id="MFC6726143.1"/>
    </source>
</evidence>
<keyword evidence="9" id="KW-0012">Acyltransferase</keyword>
<dbReference type="InterPro" id="IPR011004">
    <property type="entry name" value="Trimer_LpxA-like_sf"/>
</dbReference>
<feature type="domain" description="Serine acetyltransferase N-terminal" evidence="10">
    <location>
        <begin position="4"/>
        <end position="37"/>
    </location>
</feature>
<keyword evidence="7" id="KW-0677">Repeat</keyword>
<evidence type="ECO:0000256" key="8">
    <source>
        <dbReference type="ARBA" id="ARBA00023192"/>
    </source>
</evidence>
<feature type="non-terminal residue" evidence="11">
    <location>
        <position position="134"/>
    </location>
</feature>
<accession>A0ABD5S363</accession>
<dbReference type="InterPro" id="IPR010493">
    <property type="entry name" value="Ser_AcTrfase_N"/>
</dbReference>
<evidence type="ECO:0000256" key="5">
    <source>
        <dbReference type="ARBA" id="ARBA00022605"/>
    </source>
</evidence>
<dbReference type="AlphaFoldDB" id="A0ABD5S363"/>
<keyword evidence="4" id="KW-0963">Cytoplasm</keyword>
<comment type="caution">
    <text evidence="11">The sequence shown here is derived from an EMBL/GenBank/DDBJ whole genome shotgun (WGS) entry which is preliminary data.</text>
</comment>
<protein>
    <recommendedName>
        <fullName evidence="3">Serine acetyltransferase</fullName>
    </recommendedName>
</protein>
<keyword evidence="12" id="KW-1185">Reference proteome</keyword>
<dbReference type="InterPro" id="IPR045304">
    <property type="entry name" value="LbH_SAT"/>
</dbReference>
<dbReference type="PIRSF" id="PIRSF000441">
    <property type="entry name" value="CysE"/>
    <property type="match status" value="1"/>
</dbReference>
<comment type="subcellular location">
    <subcellularLocation>
        <location evidence="1">Cytoplasm</location>
    </subcellularLocation>
</comment>
<keyword evidence="8" id="KW-0198">Cysteine biosynthesis</keyword>
<evidence type="ECO:0000256" key="4">
    <source>
        <dbReference type="ARBA" id="ARBA00022490"/>
    </source>
</evidence>
<dbReference type="NCBIfam" id="NF041874">
    <property type="entry name" value="EPS_EpsC"/>
    <property type="match status" value="1"/>
</dbReference>
<dbReference type="FunFam" id="1.10.3130.10:FF:000003">
    <property type="entry name" value="Serine acetyltransferase"/>
    <property type="match status" value="1"/>
</dbReference>
<dbReference type="Pfam" id="PF06426">
    <property type="entry name" value="SATase_N"/>
    <property type="match status" value="1"/>
</dbReference>
<evidence type="ECO:0000256" key="1">
    <source>
        <dbReference type="ARBA" id="ARBA00004496"/>
    </source>
</evidence>
<comment type="pathway">
    <text evidence="2">Amino-acid biosynthesis; L-cysteine biosynthesis; L-cysteine from L-serine: step 1/2.</text>
</comment>
<evidence type="ECO:0000256" key="3">
    <source>
        <dbReference type="ARBA" id="ARBA00018522"/>
    </source>
</evidence>
<evidence type="ECO:0000256" key="9">
    <source>
        <dbReference type="ARBA" id="ARBA00023315"/>
    </source>
</evidence>
<dbReference type="Gene3D" id="2.160.10.10">
    <property type="entry name" value="Hexapeptide repeat proteins"/>
    <property type="match status" value="1"/>
</dbReference>
<sequence>MGLLDRIREDVRTALENDPAAHSSLEVLLFYPGLHAIWAHRVAHALWERDHGLLARGLSHVSRFLTAVEIHPGAEIGRRFFVDHGSGVVIGETADIGDDVMLYHGVTLGGDSMKAEKRHPTIEDGVTIGAGATL</sequence>
<gene>
    <name evidence="11" type="primary">epsC</name>
    <name evidence="11" type="ORF">ACFQE1_17595</name>
</gene>
<dbReference type="Proteomes" id="UP001596328">
    <property type="component" value="Unassembled WGS sequence"/>
</dbReference>
<keyword evidence="5" id="KW-0028">Amino-acid biosynthesis</keyword>
<dbReference type="InterPro" id="IPR042122">
    <property type="entry name" value="Ser_AcTrfase_N_sf"/>
</dbReference>
<evidence type="ECO:0000259" key="10">
    <source>
        <dbReference type="Pfam" id="PF06426"/>
    </source>
</evidence>
<dbReference type="GO" id="GO:0005737">
    <property type="term" value="C:cytoplasm"/>
    <property type="evidence" value="ECO:0007669"/>
    <property type="project" value="UniProtKB-SubCell"/>
</dbReference>
<keyword evidence="6" id="KW-0808">Transferase</keyword>
<dbReference type="EMBL" id="JBHSWU010000917">
    <property type="protein sequence ID" value="MFC6726143.1"/>
    <property type="molecule type" value="Genomic_DNA"/>
</dbReference>
<dbReference type="Gene3D" id="1.10.3130.10">
    <property type="entry name" value="serine acetyltransferase, domain 1"/>
    <property type="match status" value="1"/>
</dbReference>
<dbReference type="SUPFAM" id="SSF51161">
    <property type="entry name" value="Trimeric LpxA-like enzymes"/>
    <property type="match status" value="1"/>
</dbReference>
<dbReference type="GO" id="GO:0019344">
    <property type="term" value="P:cysteine biosynthetic process"/>
    <property type="evidence" value="ECO:0007669"/>
    <property type="project" value="UniProtKB-KW"/>
</dbReference>
<dbReference type="CDD" id="cd03354">
    <property type="entry name" value="LbH_SAT"/>
    <property type="match status" value="1"/>
</dbReference>